<evidence type="ECO:0000313" key="2">
    <source>
        <dbReference type="Proteomes" id="UP000580839"/>
    </source>
</evidence>
<reference evidence="1 2" key="1">
    <citation type="submission" date="2020-04" db="EMBL/GenBank/DDBJ databases">
        <title>Metagenomic profiling of ammonia- and methane-oxidizing microorganisms in a Dutch drinking water treatment plant.</title>
        <authorList>
            <person name="Poghosyan L."/>
            <person name="Leucker S."/>
        </authorList>
    </citation>
    <scope>NUCLEOTIDE SEQUENCE [LARGE SCALE GENOMIC DNA]</scope>
    <source>
        <strain evidence="1">S-RSF-IL-03</strain>
    </source>
</reference>
<evidence type="ECO:0000313" key="1">
    <source>
        <dbReference type="EMBL" id="NOT35387.1"/>
    </source>
</evidence>
<comment type="caution">
    <text evidence="1">The sequence shown here is derived from an EMBL/GenBank/DDBJ whole genome shotgun (WGS) entry which is preliminary data.</text>
</comment>
<name>A0A849SQZ6_UNCEI</name>
<organism evidence="1 2">
    <name type="scientific">Eiseniibacteriota bacterium</name>
    <dbReference type="NCBI Taxonomy" id="2212470"/>
    <lineage>
        <taxon>Bacteria</taxon>
        <taxon>Candidatus Eiseniibacteriota</taxon>
    </lineage>
</organism>
<dbReference type="PANTHER" id="PTHR36456:SF1">
    <property type="entry name" value="UPF0232 PROTEIN SCO3875"/>
    <property type="match status" value="1"/>
</dbReference>
<dbReference type="Pfam" id="PF05258">
    <property type="entry name" value="DciA"/>
    <property type="match status" value="1"/>
</dbReference>
<protein>
    <submittedName>
        <fullName evidence="1">DUF721 domain-containing protein</fullName>
    </submittedName>
</protein>
<dbReference type="AlphaFoldDB" id="A0A849SQZ6"/>
<sequence>MERLGDVLPGLLQGLGLTEQLAGWRAVGEWEEAVGGAIARRARAVSFRDGVLLVEVESAPWRHELALLKRDLVRRLNHRLGGTSVKDLRFTHGRGGIQR</sequence>
<dbReference type="EMBL" id="JABFRW010000193">
    <property type="protein sequence ID" value="NOT35387.1"/>
    <property type="molecule type" value="Genomic_DNA"/>
</dbReference>
<accession>A0A849SQZ6</accession>
<gene>
    <name evidence="1" type="ORF">HOP12_14680</name>
</gene>
<dbReference type="PANTHER" id="PTHR36456">
    <property type="entry name" value="UPF0232 PROTEIN SCO3875"/>
    <property type="match status" value="1"/>
</dbReference>
<dbReference type="InterPro" id="IPR007922">
    <property type="entry name" value="DciA-like"/>
</dbReference>
<proteinExistence type="predicted"/>
<dbReference type="Proteomes" id="UP000580839">
    <property type="component" value="Unassembled WGS sequence"/>
</dbReference>